<keyword evidence="2" id="KW-1185">Reference proteome</keyword>
<reference evidence="1" key="1">
    <citation type="submission" date="2023-06" db="EMBL/GenBank/DDBJ databases">
        <title>Phylogenetic Diversity of Rhizobium strains.</title>
        <authorList>
            <person name="Moura F.T."/>
            <person name="Helene L.C.F."/>
            <person name="Hungria M."/>
        </authorList>
    </citation>
    <scope>NUCLEOTIDE SEQUENCE</scope>
    <source>
        <strain evidence="1">CCGE526</strain>
    </source>
</reference>
<gene>
    <name evidence="1" type="ORF">PY649_15960</name>
</gene>
<name>A0ABT7JXC6_9HYPH</name>
<dbReference type="EMBL" id="JARFYM010000011">
    <property type="protein sequence ID" value="MDL2400400.1"/>
    <property type="molecule type" value="Genomic_DNA"/>
</dbReference>
<dbReference type="Proteomes" id="UP001172645">
    <property type="component" value="Unassembled WGS sequence"/>
</dbReference>
<dbReference type="RefSeq" id="WP_285869614.1">
    <property type="nucleotide sequence ID" value="NZ_JARFYM010000011.1"/>
</dbReference>
<organism evidence="1 2">
    <name type="scientific">Rhizobium mayense</name>
    <dbReference type="NCBI Taxonomy" id="1312184"/>
    <lineage>
        <taxon>Bacteria</taxon>
        <taxon>Pseudomonadati</taxon>
        <taxon>Pseudomonadota</taxon>
        <taxon>Alphaproteobacteria</taxon>
        <taxon>Hyphomicrobiales</taxon>
        <taxon>Rhizobiaceae</taxon>
        <taxon>Rhizobium/Agrobacterium group</taxon>
        <taxon>Rhizobium</taxon>
    </lineage>
</organism>
<proteinExistence type="predicted"/>
<accession>A0ABT7JXC6</accession>
<comment type="caution">
    <text evidence="1">The sequence shown here is derived from an EMBL/GenBank/DDBJ whole genome shotgun (WGS) entry which is preliminary data.</text>
</comment>
<evidence type="ECO:0000313" key="1">
    <source>
        <dbReference type="EMBL" id="MDL2400400.1"/>
    </source>
</evidence>
<sequence>MRKSVGIPVARNSMGSVRSDGFHAVEKFLNELRYPLRGSPLGAFFLDPASDKHFQVRHVYHLRYPARQKCHPQRAEGQVTVFSWMFRGWGWIEGCSYCGGDGAVRAQKLLAAQHNVVFFFPTAANTATIARKLIFLPDIVAKTRCDCK</sequence>
<evidence type="ECO:0000313" key="2">
    <source>
        <dbReference type="Proteomes" id="UP001172645"/>
    </source>
</evidence>
<protein>
    <submittedName>
        <fullName evidence="1">Uncharacterized protein</fullName>
    </submittedName>
</protein>